<dbReference type="InterPro" id="IPR037523">
    <property type="entry name" value="VOC_core"/>
</dbReference>
<dbReference type="Gene3D" id="3.10.180.10">
    <property type="entry name" value="2,3-Dihydroxybiphenyl 1,2-Dioxygenase, domain 1"/>
    <property type="match status" value="1"/>
</dbReference>
<sequence>MGQNRVHQLRVVVEAPDFDEALVFFRDVLGLPETAAFAAGGDERVAILDVGRATLELATPSHKVAIDRVEAAGRPSPPIRLAFEVLDTAAETDRLVDAGAELVAEPVRTPWRSINSRLDAPAGLQITLFQETAVRRPGRQAP</sequence>
<reference evidence="2 3" key="1">
    <citation type="submission" date="2024-03" db="EMBL/GenBank/DDBJ databases">
        <title>Draft genome sequence of Klenkia sp. LSe6-5.</title>
        <authorList>
            <person name="Duangmal K."/>
            <person name="Chantavorakit T."/>
        </authorList>
    </citation>
    <scope>NUCLEOTIDE SEQUENCE [LARGE SCALE GENOMIC DNA]</scope>
    <source>
        <strain evidence="2 3">LSe6-5</strain>
    </source>
</reference>
<dbReference type="SUPFAM" id="SSF54593">
    <property type="entry name" value="Glyoxalase/Bleomycin resistance protein/Dihydroxybiphenyl dioxygenase"/>
    <property type="match status" value="1"/>
</dbReference>
<accession>A0ABU8DSB9</accession>
<dbReference type="EMBL" id="JBAPLU010000006">
    <property type="protein sequence ID" value="MEI4271745.1"/>
    <property type="molecule type" value="Genomic_DNA"/>
</dbReference>
<evidence type="ECO:0000313" key="3">
    <source>
        <dbReference type="Proteomes" id="UP001361570"/>
    </source>
</evidence>
<organism evidence="2 3">
    <name type="scientific">Klenkia sesuvii</name>
    <dbReference type="NCBI Taxonomy" id="3103137"/>
    <lineage>
        <taxon>Bacteria</taxon>
        <taxon>Bacillati</taxon>
        <taxon>Actinomycetota</taxon>
        <taxon>Actinomycetes</taxon>
        <taxon>Geodermatophilales</taxon>
        <taxon>Geodermatophilaceae</taxon>
        <taxon>Klenkia</taxon>
    </lineage>
</organism>
<name>A0ABU8DSB9_9ACTN</name>
<protein>
    <submittedName>
        <fullName evidence="2">VOC family protein</fullName>
    </submittedName>
</protein>
<dbReference type="PROSITE" id="PS51819">
    <property type="entry name" value="VOC"/>
    <property type="match status" value="1"/>
</dbReference>
<dbReference type="RefSeq" id="WP_336403880.1">
    <property type="nucleotide sequence ID" value="NZ_JBAPLU010000006.1"/>
</dbReference>
<gene>
    <name evidence="2" type="ORF">TEK04_08415</name>
</gene>
<dbReference type="Pfam" id="PF18029">
    <property type="entry name" value="Glyoxalase_6"/>
    <property type="match status" value="1"/>
</dbReference>
<dbReference type="InterPro" id="IPR041581">
    <property type="entry name" value="Glyoxalase_6"/>
</dbReference>
<dbReference type="InterPro" id="IPR029068">
    <property type="entry name" value="Glyas_Bleomycin-R_OHBP_Dase"/>
</dbReference>
<evidence type="ECO:0000313" key="2">
    <source>
        <dbReference type="EMBL" id="MEI4271745.1"/>
    </source>
</evidence>
<comment type="caution">
    <text evidence="2">The sequence shown here is derived from an EMBL/GenBank/DDBJ whole genome shotgun (WGS) entry which is preliminary data.</text>
</comment>
<proteinExistence type="predicted"/>
<keyword evidence="3" id="KW-1185">Reference proteome</keyword>
<dbReference type="Proteomes" id="UP001361570">
    <property type="component" value="Unassembled WGS sequence"/>
</dbReference>
<evidence type="ECO:0000259" key="1">
    <source>
        <dbReference type="PROSITE" id="PS51819"/>
    </source>
</evidence>
<feature type="domain" description="VOC" evidence="1">
    <location>
        <begin position="5"/>
        <end position="131"/>
    </location>
</feature>